<protein>
    <submittedName>
        <fullName evidence="1">Uncharacterized protein</fullName>
    </submittedName>
</protein>
<name>A0A2G9S5N8_AQUCT</name>
<evidence type="ECO:0000313" key="1">
    <source>
        <dbReference type="EMBL" id="PIO35509.1"/>
    </source>
</evidence>
<gene>
    <name evidence="1" type="ORF">AB205_0091080</name>
</gene>
<sequence>MRRRRRYWIHPIIVNRDTRGQFWAMFQNLRGYDDKFFNYTRMSIASQKTAAARTLSAGRPSSVPSVPRISAIYQCHVLVPSVISATCHQCHVSSVAPVISATY</sequence>
<proteinExistence type="predicted"/>
<reference evidence="2" key="1">
    <citation type="journal article" date="2017" name="Nat. Commun.">
        <title>The North American bullfrog draft genome provides insight into hormonal regulation of long noncoding RNA.</title>
        <authorList>
            <person name="Hammond S.A."/>
            <person name="Warren R.L."/>
            <person name="Vandervalk B.P."/>
            <person name="Kucuk E."/>
            <person name="Khan H."/>
            <person name="Gibb E.A."/>
            <person name="Pandoh P."/>
            <person name="Kirk H."/>
            <person name="Zhao Y."/>
            <person name="Jones M."/>
            <person name="Mungall A.J."/>
            <person name="Coope R."/>
            <person name="Pleasance S."/>
            <person name="Moore R.A."/>
            <person name="Holt R.A."/>
            <person name="Round J.M."/>
            <person name="Ohora S."/>
            <person name="Walle B.V."/>
            <person name="Veldhoen N."/>
            <person name="Helbing C.C."/>
            <person name="Birol I."/>
        </authorList>
    </citation>
    <scope>NUCLEOTIDE SEQUENCE [LARGE SCALE GENOMIC DNA]</scope>
</reference>
<accession>A0A2G9S5N8</accession>
<evidence type="ECO:0000313" key="2">
    <source>
        <dbReference type="Proteomes" id="UP000228934"/>
    </source>
</evidence>
<keyword evidence="2" id="KW-1185">Reference proteome</keyword>
<dbReference type="EMBL" id="KV926626">
    <property type="protein sequence ID" value="PIO35509.1"/>
    <property type="molecule type" value="Genomic_DNA"/>
</dbReference>
<dbReference type="OrthoDB" id="2668416at2759"/>
<dbReference type="Proteomes" id="UP000228934">
    <property type="component" value="Unassembled WGS sequence"/>
</dbReference>
<dbReference type="AlphaFoldDB" id="A0A2G9S5N8"/>
<organism evidence="1 2">
    <name type="scientific">Aquarana catesbeiana</name>
    <name type="common">American bullfrog</name>
    <name type="synonym">Rana catesbeiana</name>
    <dbReference type="NCBI Taxonomy" id="8400"/>
    <lineage>
        <taxon>Eukaryota</taxon>
        <taxon>Metazoa</taxon>
        <taxon>Chordata</taxon>
        <taxon>Craniata</taxon>
        <taxon>Vertebrata</taxon>
        <taxon>Euteleostomi</taxon>
        <taxon>Amphibia</taxon>
        <taxon>Batrachia</taxon>
        <taxon>Anura</taxon>
        <taxon>Neobatrachia</taxon>
        <taxon>Ranoidea</taxon>
        <taxon>Ranidae</taxon>
        <taxon>Aquarana</taxon>
    </lineage>
</organism>